<evidence type="ECO:0000256" key="6">
    <source>
        <dbReference type="ARBA" id="ARBA00022679"/>
    </source>
</evidence>
<sequence length="410" mass="43779">MGAVTLATQNLVWIRRVRWLTWGALTLLLSWISLGLGISLETTWLGALLAFGFGSNAALFAVKAPTEGTLLSVMLLDVVLQTGVFFFSGGPFNPFTTLFLVNIALGTLMLSRRRQWVQLVACLVGFSSLFVLEKLAPEGLGLPNHAQLMRLHLAGMLIAFIVAAAFIVAFMERLLSAIRRRDAELETARQSAARNEKLAALTTLTAGAAHELGTPLGTIAVASTELLRALNALEVPEDVRDDARLVRAQVVRCREILSRMSSRSGEVAGEGFTRVPVDEWMQAAIAELPAGAKVAVPSLSGLAIVGPRVAMTQALANLLRNALHASETVGLEARAHQSRLIVEVPDEGPALSPEVLARLGEPFFTTRPVGQGLGLGVFLARTLADQLGGSLSYARGEVRGTVARLELPLA</sequence>
<dbReference type="Pfam" id="PF02518">
    <property type="entry name" value="HATPase_c"/>
    <property type="match status" value="1"/>
</dbReference>
<dbReference type="InterPro" id="IPR036097">
    <property type="entry name" value="HisK_dim/P_sf"/>
</dbReference>
<evidence type="ECO:0000256" key="3">
    <source>
        <dbReference type="ARBA" id="ARBA00012438"/>
    </source>
</evidence>
<keyword evidence="10" id="KW-0812">Transmembrane</keyword>
<dbReference type="PANTHER" id="PTHR44936:SF10">
    <property type="entry name" value="SENSOR PROTEIN RSTB"/>
    <property type="match status" value="1"/>
</dbReference>
<evidence type="ECO:0000256" key="5">
    <source>
        <dbReference type="ARBA" id="ARBA00022553"/>
    </source>
</evidence>
<dbReference type="SUPFAM" id="SSF47384">
    <property type="entry name" value="Homodimeric domain of signal transducing histidine kinase"/>
    <property type="match status" value="1"/>
</dbReference>
<keyword evidence="10" id="KW-1133">Transmembrane helix</keyword>
<keyword evidence="7" id="KW-0547">Nucleotide-binding</keyword>
<dbReference type="EC" id="2.7.13.3" evidence="3"/>
<dbReference type="Gene3D" id="3.30.565.10">
    <property type="entry name" value="Histidine kinase-like ATPase, C-terminal domain"/>
    <property type="match status" value="1"/>
</dbReference>
<dbReference type="SMART" id="SM00387">
    <property type="entry name" value="HATPase_c"/>
    <property type="match status" value="1"/>
</dbReference>
<keyword evidence="8 12" id="KW-0418">Kinase</keyword>
<dbReference type="PROSITE" id="PS50109">
    <property type="entry name" value="HIS_KIN"/>
    <property type="match status" value="1"/>
</dbReference>
<accession>A0A2W5VNM0</accession>
<dbReference type="InterPro" id="IPR003661">
    <property type="entry name" value="HisK_dim/P_dom"/>
</dbReference>
<dbReference type="EMBL" id="QFQP01000002">
    <property type="protein sequence ID" value="PZR17364.1"/>
    <property type="molecule type" value="Genomic_DNA"/>
</dbReference>
<evidence type="ECO:0000256" key="9">
    <source>
        <dbReference type="ARBA" id="ARBA00022840"/>
    </source>
</evidence>
<evidence type="ECO:0000313" key="13">
    <source>
        <dbReference type="Proteomes" id="UP000249061"/>
    </source>
</evidence>
<dbReference type="InterPro" id="IPR050980">
    <property type="entry name" value="2C_sensor_his_kinase"/>
</dbReference>
<keyword evidence="10" id="KW-0472">Membrane</keyword>
<keyword evidence="4" id="KW-1003">Cell membrane</keyword>
<evidence type="ECO:0000256" key="7">
    <source>
        <dbReference type="ARBA" id="ARBA00022741"/>
    </source>
</evidence>
<dbReference type="InterPro" id="IPR004358">
    <property type="entry name" value="Sig_transdc_His_kin-like_C"/>
</dbReference>
<feature type="transmembrane region" description="Helical" evidence="10">
    <location>
        <begin position="44"/>
        <end position="62"/>
    </location>
</feature>
<protein>
    <recommendedName>
        <fullName evidence="3">histidine kinase</fullName>
        <ecNumber evidence="3">2.7.13.3</ecNumber>
    </recommendedName>
</protein>
<dbReference type="InterPro" id="IPR005467">
    <property type="entry name" value="His_kinase_dom"/>
</dbReference>
<dbReference type="Gene3D" id="1.10.287.130">
    <property type="match status" value="1"/>
</dbReference>
<dbReference type="PANTHER" id="PTHR44936">
    <property type="entry name" value="SENSOR PROTEIN CREC"/>
    <property type="match status" value="1"/>
</dbReference>
<dbReference type="GO" id="GO:0000155">
    <property type="term" value="F:phosphorelay sensor kinase activity"/>
    <property type="evidence" value="ECO:0007669"/>
    <property type="project" value="InterPro"/>
</dbReference>
<keyword evidence="5" id="KW-0597">Phosphoprotein</keyword>
<dbReference type="SUPFAM" id="SSF55874">
    <property type="entry name" value="ATPase domain of HSP90 chaperone/DNA topoisomerase II/histidine kinase"/>
    <property type="match status" value="1"/>
</dbReference>
<reference evidence="12 13" key="1">
    <citation type="submission" date="2017-08" db="EMBL/GenBank/DDBJ databases">
        <title>Infants hospitalized years apart are colonized by the same room-sourced microbial strains.</title>
        <authorList>
            <person name="Brooks B."/>
            <person name="Olm M.R."/>
            <person name="Firek B.A."/>
            <person name="Baker R."/>
            <person name="Thomas B.C."/>
            <person name="Morowitz M.J."/>
            <person name="Banfield J.F."/>
        </authorList>
    </citation>
    <scope>NUCLEOTIDE SEQUENCE [LARGE SCALE GENOMIC DNA]</scope>
    <source>
        <strain evidence="12">S2_003_000_R2_14</strain>
    </source>
</reference>
<dbReference type="PRINTS" id="PR00344">
    <property type="entry name" value="BCTRLSENSOR"/>
</dbReference>
<evidence type="ECO:0000256" key="1">
    <source>
        <dbReference type="ARBA" id="ARBA00000085"/>
    </source>
</evidence>
<dbReference type="InterPro" id="IPR003594">
    <property type="entry name" value="HATPase_dom"/>
</dbReference>
<dbReference type="SMART" id="SM00388">
    <property type="entry name" value="HisKA"/>
    <property type="match status" value="1"/>
</dbReference>
<evidence type="ECO:0000259" key="11">
    <source>
        <dbReference type="PROSITE" id="PS50109"/>
    </source>
</evidence>
<keyword evidence="6" id="KW-0808">Transferase</keyword>
<dbReference type="InterPro" id="IPR036890">
    <property type="entry name" value="HATPase_C_sf"/>
</dbReference>
<evidence type="ECO:0000256" key="4">
    <source>
        <dbReference type="ARBA" id="ARBA00022475"/>
    </source>
</evidence>
<comment type="caution">
    <text evidence="12">The sequence shown here is derived from an EMBL/GenBank/DDBJ whole genome shotgun (WGS) entry which is preliminary data.</text>
</comment>
<dbReference type="AlphaFoldDB" id="A0A2W5VNM0"/>
<dbReference type="GO" id="GO:0005886">
    <property type="term" value="C:plasma membrane"/>
    <property type="evidence" value="ECO:0007669"/>
    <property type="project" value="UniProtKB-SubCell"/>
</dbReference>
<comment type="subcellular location">
    <subcellularLocation>
        <location evidence="2">Cell membrane</location>
        <topology evidence="2">Multi-pass membrane protein</topology>
    </subcellularLocation>
</comment>
<comment type="catalytic activity">
    <reaction evidence="1">
        <text>ATP + protein L-histidine = ADP + protein N-phospho-L-histidine.</text>
        <dbReference type="EC" id="2.7.13.3"/>
    </reaction>
</comment>
<feature type="transmembrane region" description="Helical" evidence="10">
    <location>
        <begin position="19"/>
        <end position="38"/>
    </location>
</feature>
<dbReference type="GO" id="GO:0005524">
    <property type="term" value="F:ATP binding"/>
    <property type="evidence" value="ECO:0007669"/>
    <property type="project" value="UniProtKB-KW"/>
</dbReference>
<dbReference type="Proteomes" id="UP000249061">
    <property type="component" value="Unassembled WGS sequence"/>
</dbReference>
<evidence type="ECO:0000313" key="12">
    <source>
        <dbReference type="EMBL" id="PZR17364.1"/>
    </source>
</evidence>
<feature type="domain" description="Histidine kinase" evidence="11">
    <location>
        <begin position="207"/>
        <end position="410"/>
    </location>
</feature>
<evidence type="ECO:0000256" key="8">
    <source>
        <dbReference type="ARBA" id="ARBA00022777"/>
    </source>
</evidence>
<organism evidence="12 13">
    <name type="scientific">Archangium gephyra</name>
    <dbReference type="NCBI Taxonomy" id="48"/>
    <lineage>
        <taxon>Bacteria</taxon>
        <taxon>Pseudomonadati</taxon>
        <taxon>Myxococcota</taxon>
        <taxon>Myxococcia</taxon>
        <taxon>Myxococcales</taxon>
        <taxon>Cystobacterineae</taxon>
        <taxon>Archangiaceae</taxon>
        <taxon>Archangium</taxon>
    </lineage>
</organism>
<feature type="transmembrane region" description="Helical" evidence="10">
    <location>
        <begin position="152"/>
        <end position="171"/>
    </location>
</feature>
<feature type="transmembrane region" description="Helical" evidence="10">
    <location>
        <begin position="116"/>
        <end position="132"/>
    </location>
</feature>
<dbReference type="CDD" id="cd00082">
    <property type="entry name" value="HisKA"/>
    <property type="match status" value="1"/>
</dbReference>
<evidence type="ECO:0000256" key="10">
    <source>
        <dbReference type="SAM" id="Phobius"/>
    </source>
</evidence>
<proteinExistence type="predicted"/>
<gene>
    <name evidence="12" type="ORF">DI536_03300</name>
</gene>
<evidence type="ECO:0000256" key="2">
    <source>
        <dbReference type="ARBA" id="ARBA00004651"/>
    </source>
</evidence>
<name>A0A2W5VNM0_9BACT</name>
<keyword evidence="9" id="KW-0067">ATP-binding</keyword>